<dbReference type="OMA" id="CCANITQ"/>
<dbReference type="PANTHER" id="PTHR47526:SF4">
    <property type="entry name" value="SWIM-TYPE DOMAIN-CONTAINING PROTEIN"/>
    <property type="match status" value="1"/>
</dbReference>
<reference evidence="2" key="1">
    <citation type="submission" date="2019-06" db="EMBL/GenBank/DDBJ databases">
        <authorList>
            <consortium name="Wellcome Sanger Institute Data Sharing"/>
        </authorList>
    </citation>
    <scope>NUCLEOTIDE SEQUENCE [LARGE SCALE GENOMIC DNA]</scope>
</reference>
<name>A0A672GMG3_SALFA</name>
<protein>
    <recommendedName>
        <fullName evidence="1">YqaJ viral recombinase domain-containing protein</fullName>
    </recommendedName>
</protein>
<reference evidence="2" key="2">
    <citation type="submission" date="2025-08" db="UniProtKB">
        <authorList>
            <consortium name="Ensembl"/>
        </authorList>
    </citation>
    <scope>IDENTIFICATION</scope>
</reference>
<dbReference type="Ensembl" id="ENSSFAT00005018850.1">
    <property type="protein sequence ID" value="ENSSFAP00005018120.1"/>
    <property type="gene ID" value="ENSSFAG00005009584.1"/>
</dbReference>
<dbReference type="CDD" id="cd22343">
    <property type="entry name" value="PDDEXK_lambda_exonuclease-like"/>
    <property type="match status" value="1"/>
</dbReference>
<evidence type="ECO:0000259" key="1">
    <source>
        <dbReference type="Pfam" id="PF09588"/>
    </source>
</evidence>
<organism evidence="2 3">
    <name type="scientific">Salarias fasciatus</name>
    <name type="common">Jewelled blenny</name>
    <name type="synonym">Blennius fasciatus</name>
    <dbReference type="NCBI Taxonomy" id="181472"/>
    <lineage>
        <taxon>Eukaryota</taxon>
        <taxon>Metazoa</taxon>
        <taxon>Chordata</taxon>
        <taxon>Craniata</taxon>
        <taxon>Vertebrata</taxon>
        <taxon>Euteleostomi</taxon>
        <taxon>Actinopterygii</taxon>
        <taxon>Neopterygii</taxon>
        <taxon>Teleostei</taxon>
        <taxon>Neoteleostei</taxon>
        <taxon>Acanthomorphata</taxon>
        <taxon>Ovalentaria</taxon>
        <taxon>Blenniimorphae</taxon>
        <taxon>Blenniiformes</taxon>
        <taxon>Blennioidei</taxon>
        <taxon>Blenniidae</taxon>
        <taxon>Salariinae</taxon>
        <taxon>Salarias</taxon>
    </lineage>
</organism>
<keyword evidence="3" id="KW-1185">Reference proteome</keyword>
<dbReference type="SUPFAM" id="SSF52980">
    <property type="entry name" value="Restriction endonuclease-like"/>
    <property type="match status" value="1"/>
</dbReference>
<dbReference type="InterPro" id="IPR019080">
    <property type="entry name" value="YqaJ_viral_recombinase"/>
</dbReference>
<dbReference type="Pfam" id="PF09588">
    <property type="entry name" value="YqaJ"/>
    <property type="match status" value="1"/>
</dbReference>
<evidence type="ECO:0000313" key="2">
    <source>
        <dbReference type="Ensembl" id="ENSSFAP00005018120.1"/>
    </source>
</evidence>
<proteinExistence type="predicted"/>
<accession>A0A672GMG3</accession>
<dbReference type="PANTHER" id="PTHR47526">
    <property type="entry name" value="ATP-DEPENDENT DNA HELICASE"/>
    <property type="match status" value="1"/>
</dbReference>
<dbReference type="Proteomes" id="UP000472267">
    <property type="component" value="Chromosome 3"/>
</dbReference>
<dbReference type="InParanoid" id="A0A672GMG3"/>
<reference evidence="2" key="3">
    <citation type="submission" date="2025-09" db="UniProtKB">
        <authorList>
            <consortium name="Ensembl"/>
        </authorList>
    </citation>
    <scope>IDENTIFICATION</scope>
</reference>
<evidence type="ECO:0000313" key="3">
    <source>
        <dbReference type="Proteomes" id="UP000472267"/>
    </source>
</evidence>
<feature type="domain" description="YqaJ viral recombinase" evidence="1">
    <location>
        <begin position="173"/>
        <end position="331"/>
    </location>
</feature>
<dbReference type="Gene3D" id="3.90.320.10">
    <property type="match status" value="1"/>
</dbReference>
<sequence length="378" mass="42737">MLFKLEAVVRCRETVTVTGKPAYWMIPGNLSKVEPQPGYRIDFTSSKAKRKALNRLLEGKTVDPSSIRTTRTKATGSVSKEQLDSFFRAINKASPQAAVLSCLPEYCDAFIDPVQSLTVPRSLQSLRDVTMEGKEISILREHCKSLAGRISLTNEQADYIESTTRKQNKSSTWHQYRAGRVTASNMRSVYVSSLDKPSQSVVNSVCYPKNTTNSSSAIEWGRQNENHAREMYRLQSNRHHSGSEVTQCGFFINPKFPEVGASPDGLVQCNCCGRGCIEIKCSYKYRDLTVSEACSRSDRDFCLELHEGEIRLKTEHPYYKQVQTQIFVTETEYCDFIVWTKKDFAVVRVAPDAELWAALVEKAEQFFVIIENSIHSTC</sequence>
<dbReference type="GO" id="GO:0006281">
    <property type="term" value="P:DNA repair"/>
    <property type="evidence" value="ECO:0007669"/>
    <property type="project" value="UniProtKB-ARBA"/>
</dbReference>
<dbReference type="InterPro" id="IPR011604">
    <property type="entry name" value="PDDEXK-like_dom_sf"/>
</dbReference>
<dbReference type="AlphaFoldDB" id="A0A672GMG3"/>
<dbReference type="InterPro" id="IPR011335">
    <property type="entry name" value="Restrct_endonuc-II-like"/>
</dbReference>